<accession>A0ABR9XBB1</accession>
<comment type="caution">
    <text evidence="1">The sequence shown here is derived from an EMBL/GenBank/DDBJ whole genome shotgun (WGS) entry which is preliminary data.</text>
</comment>
<dbReference type="EMBL" id="JADFFK010000059">
    <property type="protein sequence ID" value="MBE9640914.1"/>
    <property type="molecule type" value="Genomic_DNA"/>
</dbReference>
<evidence type="ECO:0000313" key="1">
    <source>
        <dbReference type="EMBL" id="MBE9640914.1"/>
    </source>
</evidence>
<reference evidence="1 2" key="1">
    <citation type="journal article" date="2021" name="Int. J. Syst. Evol. Microbiol.">
        <title>Salipiger mangrovisoli sp. nov., isolated from mangrove soil and the proposal for the reclassification of Paraphaeobacter pallidus as Salipiger pallidus comb. nov.</title>
        <authorList>
            <person name="Du J."/>
            <person name="Liu Y."/>
            <person name="Pei T."/>
            <person name="Deng M.R."/>
            <person name="Zhu H."/>
        </authorList>
    </citation>
    <scope>NUCLEOTIDE SEQUENCE [LARGE SCALE GENOMIC DNA]</scope>
    <source>
        <strain evidence="1 2">6D45A</strain>
    </source>
</reference>
<protein>
    <recommendedName>
        <fullName evidence="3">DeoR-like helix-turn-helix domain-containing protein</fullName>
    </recommendedName>
</protein>
<dbReference type="Proteomes" id="UP000607796">
    <property type="component" value="Unassembled WGS sequence"/>
</dbReference>
<gene>
    <name evidence="1" type="ORF">IQ782_29145</name>
</gene>
<evidence type="ECO:0000313" key="2">
    <source>
        <dbReference type="Proteomes" id="UP000607796"/>
    </source>
</evidence>
<proteinExistence type="predicted"/>
<sequence length="61" mass="6577">MTIRLCHGGIVRRLRRNSTSTVDAHAEEAGQCRRTVLRDIGAMRNDGCVCHSDGDRGGAPA</sequence>
<evidence type="ECO:0008006" key="3">
    <source>
        <dbReference type="Google" id="ProtNLM"/>
    </source>
</evidence>
<keyword evidence="2" id="KW-1185">Reference proteome</keyword>
<organism evidence="1 2">
    <name type="scientific">Salipiger mangrovisoli</name>
    <dbReference type="NCBI Taxonomy" id="2865933"/>
    <lineage>
        <taxon>Bacteria</taxon>
        <taxon>Pseudomonadati</taxon>
        <taxon>Pseudomonadota</taxon>
        <taxon>Alphaproteobacteria</taxon>
        <taxon>Rhodobacterales</taxon>
        <taxon>Roseobacteraceae</taxon>
        <taxon>Salipiger</taxon>
    </lineage>
</organism>
<name>A0ABR9XBB1_9RHOB</name>